<name>A0A0E9WBA0_ANGAN</name>
<sequence length="27" mass="3346">MIYRPHKETIILTDVHRNNYLNLRSTF</sequence>
<reference evidence="1" key="1">
    <citation type="submission" date="2014-11" db="EMBL/GenBank/DDBJ databases">
        <authorList>
            <person name="Amaro Gonzalez C."/>
        </authorList>
    </citation>
    <scope>NUCLEOTIDE SEQUENCE</scope>
</reference>
<reference evidence="1" key="2">
    <citation type="journal article" date="2015" name="Fish Shellfish Immunol.">
        <title>Early steps in the European eel (Anguilla anguilla)-Vibrio vulnificus interaction in the gills: Role of the RtxA13 toxin.</title>
        <authorList>
            <person name="Callol A."/>
            <person name="Pajuelo D."/>
            <person name="Ebbesson L."/>
            <person name="Teles M."/>
            <person name="MacKenzie S."/>
            <person name="Amaro C."/>
        </authorList>
    </citation>
    <scope>NUCLEOTIDE SEQUENCE</scope>
</reference>
<dbReference type="AlphaFoldDB" id="A0A0E9WBA0"/>
<dbReference type="EMBL" id="GBXM01021834">
    <property type="protein sequence ID" value="JAH86743.1"/>
    <property type="molecule type" value="Transcribed_RNA"/>
</dbReference>
<protein>
    <submittedName>
        <fullName evidence="1">Uncharacterized protein</fullName>
    </submittedName>
</protein>
<organism evidence="1">
    <name type="scientific">Anguilla anguilla</name>
    <name type="common">European freshwater eel</name>
    <name type="synonym">Muraena anguilla</name>
    <dbReference type="NCBI Taxonomy" id="7936"/>
    <lineage>
        <taxon>Eukaryota</taxon>
        <taxon>Metazoa</taxon>
        <taxon>Chordata</taxon>
        <taxon>Craniata</taxon>
        <taxon>Vertebrata</taxon>
        <taxon>Euteleostomi</taxon>
        <taxon>Actinopterygii</taxon>
        <taxon>Neopterygii</taxon>
        <taxon>Teleostei</taxon>
        <taxon>Anguilliformes</taxon>
        <taxon>Anguillidae</taxon>
        <taxon>Anguilla</taxon>
    </lineage>
</organism>
<evidence type="ECO:0000313" key="1">
    <source>
        <dbReference type="EMBL" id="JAH86743.1"/>
    </source>
</evidence>
<proteinExistence type="predicted"/>
<accession>A0A0E9WBA0</accession>